<organism evidence="1 2">
    <name type="scientific">Phytophthora cactorum</name>
    <dbReference type="NCBI Taxonomy" id="29920"/>
    <lineage>
        <taxon>Eukaryota</taxon>
        <taxon>Sar</taxon>
        <taxon>Stramenopiles</taxon>
        <taxon>Oomycota</taxon>
        <taxon>Peronosporomycetes</taxon>
        <taxon>Peronosporales</taxon>
        <taxon>Peronosporaceae</taxon>
        <taxon>Phytophthora</taxon>
    </lineage>
</organism>
<reference evidence="1" key="1">
    <citation type="submission" date="2021-01" db="EMBL/GenBank/DDBJ databases">
        <title>Phytophthora aleatoria, a newly-described species from Pinus radiata is distinct from Phytophthora cactorum isolates based on comparative genomics.</title>
        <authorList>
            <person name="Mcdougal R."/>
            <person name="Panda P."/>
            <person name="Williams N."/>
            <person name="Studholme D.J."/>
        </authorList>
    </citation>
    <scope>NUCLEOTIDE SEQUENCE</scope>
    <source>
        <strain evidence="1">NZFS 3830</strain>
    </source>
</reference>
<comment type="caution">
    <text evidence="1">The sequence shown here is derived from an EMBL/GenBank/DDBJ whole genome shotgun (WGS) entry which is preliminary data.</text>
</comment>
<dbReference type="AlphaFoldDB" id="A0A8T1TP82"/>
<dbReference type="OrthoDB" id="110859at2759"/>
<evidence type="ECO:0000313" key="1">
    <source>
        <dbReference type="EMBL" id="KAG6943695.1"/>
    </source>
</evidence>
<proteinExistence type="predicted"/>
<dbReference type="Proteomes" id="UP000688947">
    <property type="component" value="Unassembled WGS sequence"/>
</dbReference>
<dbReference type="VEuPathDB" id="FungiDB:PC110_g2880"/>
<protein>
    <submittedName>
        <fullName evidence="1">Uncharacterized protein</fullName>
    </submittedName>
</protein>
<accession>A0A8T1TP82</accession>
<name>A0A8T1TP82_9STRA</name>
<dbReference type="EMBL" id="JAENGZ010002450">
    <property type="protein sequence ID" value="KAG6943695.1"/>
    <property type="molecule type" value="Genomic_DNA"/>
</dbReference>
<sequence>MMQKMGTISFGRSIDSQKLLHVKREGKTMDDYETVMKRGAANPNEMDYWVPASSVCETTIDAVAKWELVNGQESVERFCLMQLAKAI</sequence>
<evidence type="ECO:0000313" key="2">
    <source>
        <dbReference type="Proteomes" id="UP000688947"/>
    </source>
</evidence>
<gene>
    <name evidence="1" type="ORF">JG687_00018297</name>
</gene>